<dbReference type="Pfam" id="PF13459">
    <property type="entry name" value="Fer4_15"/>
    <property type="match status" value="1"/>
</dbReference>
<dbReference type="EMBL" id="CAFABK010000135">
    <property type="protein sequence ID" value="CAB4835422.1"/>
    <property type="molecule type" value="Genomic_DNA"/>
</dbReference>
<sequence length="77" mass="8375">MNHPRPGLSKLHLDPTVCDAHGFCAEALPELISLDEWEFPVFISGGLTVEVPHELIGEAKRAVSACPVLALRLSKED</sequence>
<organism evidence="1">
    <name type="scientific">freshwater metagenome</name>
    <dbReference type="NCBI Taxonomy" id="449393"/>
    <lineage>
        <taxon>unclassified sequences</taxon>
        <taxon>metagenomes</taxon>
        <taxon>ecological metagenomes</taxon>
    </lineage>
</organism>
<name>A0A6J7AQZ0_9ZZZZ</name>
<accession>A0A6J7AQZ0</accession>
<protein>
    <submittedName>
        <fullName evidence="1">Unannotated protein</fullName>
    </submittedName>
</protein>
<proteinExistence type="predicted"/>
<gene>
    <name evidence="1" type="ORF">UFOPK3204_01758</name>
</gene>
<evidence type="ECO:0000313" key="1">
    <source>
        <dbReference type="EMBL" id="CAB4835422.1"/>
    </source>
</evidence>
<dbReference type="AlphaFoldDB" id="A0A6J7AQZ0"/>
<dbReference type="SUPFAM" id="SSF54862">
    <property type="entry name" value="4Fe-4S ferredoxins"/>
    <property type="match status" value="1"/>
</dbReference>
<dbReference type="Gene3D" id="3.30.70.20">
    <property type="match status" value="1"/>
</dbReference>
<reference evidence="1" key="1">
    <citation type="submission" date="2020-05" db="EMBL/GenBank/DDBJ databases">
        <authorList>
            <person name="Chiriac C."/>
            <person name="Salcher M."/>
            <person name="Ghai R."/>
            <person name="Kavagutti S V."/>
        </authorList>
    </citation>
    <scope>NUCLEOTIDE SEQUENCE</scope>
</reference>